<reference evidence="1" key="1">
    <citation type="submission" date="2012-01" db="EMBL/GenBank/DDBJ databases">
        <authorList>
            <person name="Summers A.O."/>
            <person name="Wireman J."/>
        </authorList>
    </citation>
    <scope>NUCLEOTIDE SEQUENCE</scope>
    <source>
        <strain evidence="1">14</strain>
        <plasmid evidence="1">p14-120</plasmid>
    </source>
</reference>
<dbReference type="EMBL" id="JQ418538">
    <property type="protein sequence ID" value="AFK90091.1"/>
    <property type="molecule type" value="Genomic_DNA"/>
</dbReference>
<organism evidence="1">
    <name type="scientific">Salmonella sp. 14</name>
    <dbReference type="NCBI Taxonomy" id="1179812"/>
    <lineage>
        <taxon>Bacteria</taxon>
        <taxon>Pseudomonadati</taxon>
        <taxon>Pseudomonadota</taxon>
        <taxon>Gammaproteobacteria</taxon>
        <taxon>Enterobacterales</taxon>
        <taxon>Enterobacteriaceae</taxon>
        <taxon>Salmonella</taxon>
    </lineage>
</organism>
<protein>
    <submittedName>
        <fullName evidence="1">Uncharacterized protein</fullName>
    </submittedName>
</protein>
<dbReference type="AlphaFoldDB" id="I3W3B4"/>
<name>I3W3B4_9ENTR</name>
<proteinExistence type="predicted"/>
<keyword evidence="1" id="KW-0614">Plasmid</keyword>
<accession>I3W3B4</accession>
<sequence length="48" mass="5681">MAYLLKYLFLYTVLFKMFPVLQVKFCCFPSGNCSAWKNRCQVIHRNSA</sequence>
<geneLocation type="plasmid" evidence="1">
    <name>p14-120</name>
</geneLocation>
<evidence type="ECO:0000313" key="1">
    <source>
        <dbReference type="EMBL" id="AFK90091.1"/>
    </source>
</evidence>